<dbReference type="PANTHER" id="PTHR47364">
    <property type="entry name" value="CYSTEINE PROTEINASE INHIBITOR 5"/>
    <property type="match status" value="1"/>
</dbReference>
<evidence type="ECO:0000256" key="2">
    <source>
        <dbReference type="ARBA" id="ARBA00022704"/>
    </source>
</evidence>
<dbReference type="AlphaFoldDB" id="A0A830BQW8"/>
<dbReference type="OrthoDB" id="2016588at2759"/>
<dbReference type="SMART" id="SM00043">
    <property type="entry name" value="CY"/>
    <property type="match status" value="1"/>
</dbReference>
<evidence type="ECO:0000313" key="6">
    <source>
        <dbReference type="Proteomes" id="UP000653305"/>
    </source>
</evidence>
<evidence type="ECO:0000259" key="4">
    <source>
        <dbReference type="SMART" id="SM00043"/>
    </source>
</evidence>
<keyword evidence="6" id="KW-1185">Reference proteome</keyword>
<dbReference type="GO" id="GO:0004869">
    <property type="term" value="F:cysteine-type endopeptidase inhibitor activity"/>
    <property type="evidence" value="ECO:0007669"/>
    <property type="project" value="UniProtKB-KW"/>
</dbReference>
<dbReference type="PANTHER" id="PTHR47364:SF2">
    <property type="entry name" value="CYSTEINE PROTEINASE INHIBITOR 5"/>
    <property type="match status" value="1"/>
</dbReference>
<evidence type="ECO:0000256" key="1">
    <source>
        <dbReference type="ARBA" id="ARBA00022690"/>
    </source>
</evidence>
<comment type="caution">
    <text evidence="5">The sequence shown here is derived from an EMBL/GenBank/DDBJ whole genome shotgun (WGS) entry which is preliminary data.</text>
</comment>
<dbReference type="CDD" id="cd00042">
    <property type="entry name" value="CY"/>
    <property type="match status" value="1"/>
</dbReference>
<dbReference type="Proteomes" id="UP000653305">
    <property type="component" value="Unassembled WGS sequence"/>
</dbReference>
<protein>
    <submittedName>
        <fullName evidence="5">Cysteine proteinase inhibitor 4</fullName>
    </submittedName>
</protein>
<accession>A0A830BQW8</accession>
<dbReference type="InterPro" id="IPR000010">
    <property type="entry name" value="Cystatin_dom"/>
</dbReference>
<feature type="domain" description="Cystatin" evidence="4">
    <location>
        <begin position="37"/>
        <end position="127"/>
    </location>
</feature>
<organism evidence="5 6">
    <name type="scientific">Phtheirospermum japonicum</name>
    <dbReference type="NCBI Taxonomy" id="374723"/>
    <lineage>
        <taxon>Eukaryota</taxon>
        <taxon>Viridiplantae</taxon>
        <taxon>Streptophyta</taxon>
        <taxon>Embryophyta</taxon>
        <taxon>Tracheophyta</taxon>
        <taxon>Spermatophyta</taxon>
        <taxon>Magnoliopsida</taxon>
        <taxon>eudicotyledons</taxon>
        <taxon>Gunneridae</taxon>
        <taxon>Pentapetalae</taxon>
        <taxon>asterids</taxon>
        <taxon>lamiids</taxon>
        <taxon>Lamiales</taxon>
        <taxon>Orobanchaceae</taxon>
        <taxon>Orobanchaceae incertae sedis</taxon>
        <taxon>Phtheirospermum</taxon>
    </lineage>
</organism>
<sequence length="132" mass="14829">MKLILQLLSYSFLLILVLVPGKGDDNSHPTSNEVDDIALGGSVPIRNLKDPEVVKAAKFAVTEHNKQTNTTLVLVRVVKGEEQTVEGAMYRLTISAKDGRAAKPKLYRVKVWSRVWLKKNPLILDYFKEIRA</sequence>
<feature type="chain" id="PRO_5032577202" evidence="3">
    <location>
        <begin position="24"/>
        <end position="132"/>
    </location>
</feature>
<keyword evidence="1" id="KW-0646">Protease inhibitor</keyword>
<dbReference type="Pfam" id="PF16845">
    <property type="entry name" value="SQAPI"/>
    <property type="match status" value="1"/>
</dbReference>
<keyword evidence="3" id="KW-0732">Signal</keyword>
<dbReference type="Gene3D" id="3.10.450.10">
    <property type="match status" value="1"/>
</dbReference>
<dbReference type="InterPro" id="IPR046350">
    <property type="entry name" value="Cystatin_sf"/>
</dbReference>
<name>A0A830BQW8_9LAMI</name>
<dbReference type="EMBL" id="BMAC01000168">
    <property type="protein sequence ID" value="GFP88442.1"/>
    <property type="molecule type" value="Genomic_DNA"/>
</dbReference>
<evidence type="ECO:0000313" key="5">
    <source>
        <dbReference type="EMBL" id="GFP88442.1"/>
    </source>
</evidence>
<proteinExistence type="predicted"/>
<feature type="signal peptide" evidence="3">
    <location>
        <begin position="1"/>
        <end position="23"/>
    </location>
</feature>
<evidence type="ECO:0000256" key="3">
    <source>
        <dbReference type="SAM" id="SignalP"/>
    </source>
</evidence>
<dbReference type="SUPFAM" id="SSF54403">
    <property type="entry name" value="Cystatin/monellin"/>
    <property type="match status" value="1"/>
</dbReference>
<reference evidence="5" key="1">
    <citation type="submission" date="2020-07" db="EMBL/GenBank/DDBJ databases">
        <title>Ethylene signaling mediates host invasion by parasitic plants.</title>
        <authorList>
            <person name="Yoshida S."/>
        </authorList>
    </citation>
    <scope>NUCLEOTIDE SEQUENCE</scope>
    <source>
        <strain evidence="5">Okayama</strain>
    </source>
</reference>
<gene>
    <name evidence="5" type="ORF">PHJA_000987900</name>
</gene>
<keyword evidence="2" id="KW-0789">Thiol protease inhibitor</keyword>